<dbReference type="SUPFAM" id="SSF53383">
    <property type="entry name" value="PLP-dependent transferases"/>
    <property type="match status" value="1"/>
</dbReference>
<proteinExistence type="inferred from homology"/>
<dbReference type="InterPro" id="IPR015422">
    <property type="entry name" value="PyrdxlP-dep_Trfase_small"/>
</dbReference>
<dbReference type="GO" id="GO:0030170">
    <property type="term" value="F:pyridoxal phosphate binding"/>
    <property type="evidence" value="ECO:0007669"/>
    <property type="project" value="InterPro"/>
</dbReference>
<dbReference type="Pfam" id="PF00282">
    <property type="entry name" value="Pyridoxal_deC"/>
    <property type="match status" value="1"/>
</dbReference>
<keyword evidence="19" id="KW-1185">Reference proteome</keyword>
<comment type="pathway">
    <text evidence="3">Lipid metabolism; sphingolipid metabolism.</text>
</comment>
<evidence type="ECO:0000256" key="17">
    <source>
        <dbReference type="SAM" id="MobiDB-lite"/>
    </source>
</evidence>
<dbReference type="InterPro" id="IPR002129">
    <property type="entry name" value="PyrdxlP-dep_de-COase"/>
</dbReference>
<gene>
    <name evidence="18" type="ORF">IE81DRAFT_51444</name>
</gene>
<reference evidence="18 19" key="1">
    <citation type="journal article" date="2018" name="Mol. Biol. Evol.">
        <title>Broad Genomic Sampling Reveals a Smut Pathogenic Ancestry of the Fungal Clade Ustilaginomycotina.</title>
        <authorList>
            <person name="Kijpornyongpan T."/>
            <person name="Mondo S.J."/>
            <person name="Barry K."/>
            <person name="Sandor L."/>
            <person name="Lee J."/>
            <person name="Lipzen A."/>
            <person name="Pangilinan J."/>
            <person name="LaButti K."/>
            <person name="Hainaut M."/>
            <person name="Henrissat B."/>
            <person name="Grigoriev I.V."/>
            <person name="Spatafora J.W."/>
            <person name="Aime M.C."/>
        </authorList>
    </citation>
    <scope>NUCLEOTIDE SEQUENCE [LARGE SCALE GENOMIC DNA]</scope>
    <source>
        <strain evidence="18 19">MCA 4658</strain>
    </source>
</reference>
<dbReference type="EC" id="4.1.2.27" evidence="14"/>
<dbReference type="GeneID" id="37039276"/>
<keyword evidence="18" id="KW-0808">Transferase</keyword>
<keyword evidence="8" id="KW-0746">Sphingolipid metabolism</keyword>
<keyword evidence="9" id="KW-1133">Transmembrane helix</keyword>
<comment type="cofactor">
    <cofactor evidence="1 16">
        <name>pyridoxal 5'-phosphate</name>
        <dbReference type="ChEBI" id="CHEBI:597326"/>
    </cofactor>
</comment>
<sequence length="618" mass="66381">MAGAREPTSAAAGGAPGSVSPGRSSILPELISQGLTINTLRHAVFLYVVHTYLLRAWRHLRAYGVTPTIYQLYTSISRLLLSLTLKIPALKRRVNRELDSATKGIEDKLIAKPPAGLNVTDTNESLPTRGKSREWLLQALEELQNLELAPSQHGDEGHRGTERADGQRVWKGGKISGAVYHGGDEMSEVISTAISKFVLTNPVSVARHAAACMQPRVWSPLCSPVSLRSRTSCSQLHPDVFPGVRRMEAEVVSMVLRLFNAPASGAGTTTSGGTESIIMAVKAARDWGRVKKHITRPEIIVSSSAHAAFHKAAAYFKIKIVTVEVDRVTRQIKLEQVKRAINGNTVLLVGSAPSFGEGIIDDIPGLAALARRSSILCHVDCCLGSFLVPYLEPAGLPSQPFDFRVDGVTSISCDTHKYGFAPKGSSVIMYRTSELRRFQYYVQPDWTGGVYASPSIAGSRPGALIAGTWAALMTMGDDGYTASCASIVGAARRIEQAIRDEIPQLVVMGNPIVSVVAFASAGKVNIYEVGDNMSKKGWHLNGLATDPPAVHIACTRLTVPVVDDFISDLKASVKEARTRSAQPGSMAVLYGLGASSAIGPGLVTEMASRFIDTLYKLR</sequence>
<comment type="similarity">
    <text evidence="13">Belongs to the group II decarboxylase family. Sphingosine-1-phosphate lyase subfamily.</text>
</comment>
<keyword evidence="6" id="KW-0256">Endoplasmic reticulum</keyword>
<evidence type="ECO:0000256" key="12">
    <source>
        <dbReference type="ARBA" id="ARBA00023239"/>
    </source>
</evidence>
<comment type="pathway">
    <text evidence="4">Sphingolipid metabolism.</text>
</comment>
<evidence type="ECO:0000256" key="8">
    <source>
        <dbReference type="ARBA" id="ARBA00022919"/>
    </source>
</evidence>
<comment type="subcellular location">
    <subcellularLocation>
        <location evidence="2">Endoplasmic reticulum membrane</location>
        <topology evidence="2">Single-pass membrane protein</topology>
    </subcellularLocation>
</comment>
<dbReference type="AlphaFoldDB" id="A0A316W5A4"/>
<evidence type="ECO:0000256" key="1">
    <source>
        <dbReference type="ARBA" id="ARBA00001933"/>
    </source>
</evidence>
<evidence type="ECO:0000256" key="7">
    <source>
        <dbReference type="ARBA" id="ARBA00022898"/>
    </source>
</evidence>
<keyword evidence="5" id="KW-0812">Transmembrane</keyword>
<keyword evidence="12" id="KW-0456">Lyase</keyword>
<evidence type="ECO:0000256" key="16">
    <source>
        <dbReference type="PIRSR" id="PIRSR602129-50"/>
    </source>
</evidence>
<evidence type="ECO:0000256" key="4">
    <source>
        <dbReference type="ARBA" id="ARBA00004991"/>
    </source>
</evidence>
<evidence type="ECO:0000256" key="15">
    <source>
        <dbReference type="ARBA" id="ARBA00042568"/>
    </source>
</evidence>
<keyword evidence="11" id="KW-0472">Membrane</keyword>
<dbReference type="GO" id="GO:0030149">
    <property type="term" value="P:sphingolipid catabolic process"/>
    <property type="evidence" value="ECO:0007669"/>
    <property type="project" value="TreeGrafter"/>
</dbReference>
<evidence type="ECO:0000256" key="6">
    <source>
        <dbReference type="ARBA" id="ARBA00022824"/>
    </source>
</evidence>
<evidence type="ECO:0000256" key="14">
    <source>
        <dbReference type="ARBA" id="ARBA00038965"/>
    </source>
</evidence>
<evidence type="ECO:0000256" key="11">
    <source>
        <dbReference type="ARBA" id="ARBA00023136"/>
    </source>
</evidence>
<dbReference type="FunFam" id="3.40.640.10:FF:000020">
    <property type="entry name" value="sphingosine-1-phosphate lyase 1"/>
    <property type="match status" value="1"/>
</dbReference>
<protein>
    <recommendedName>
        <fullName evidence="14">sphinganine-1-phosphate aldolase</fullName>
        <ecNumber evidence="14">4.1.2.27</ecNumber>
    </recommendedName>
    <alternativeName>
        <fullName evidence="15">Sphingosine-1-phosphate aldolase</fullName>
    </alternativeName>
</protein>
<dbReference type="Gene3D" id="3.90.1150.10">
    <property type="entry name" value="Aspartate Aminotransferase, domain 1"/>
    <property type="match status" value="1"/>
</dbReference>
<evidence type="ECO:0000313" key="19">
    <source>
        <dbReference type="Proteomes" id="UP000245783"/>
    </source>
</evidence>
<keyword evidence="7 16" id="KW-0663">Pyridoxal phosphate</keyword>
<feature type="modified residue" description="N6-(pyridoxal phosphate)lysine" evidence="16">
    <location>
        <position position="417"/>
    </location>
</feature>
<dbReference type="PANTHER" id="PTHR42735">
    <property type="match status" value="1"/>
</dbReference>
<dbReference type="InParanoid" id="A0A316W5A4"/>
<feature type="region of interest" description="Disordered" evidence="17">
    <location>
        <begin position="1"/>
        <end position="21"/>
    </location>
</feature>
<dbReference type="EMBL" id="KZ819365">
    <property type="protein sequence ID" value="PWN43891.1"/>
    <property type="molecule type" value="Genomic_DNA"/>
</dbReference>
<evidence type="ECO:0000256" key="10">
    <source>
        <dbReference type="ARBA" id="ARBA00023098"/>
    </source>
</evidence>
<keyword evidence="10" id="KW-0443">Lipid metabolism</keyword>
<dbReference type="GO" id="GO:0005789">
    <property type="term" value="C:endoplasmic reticulum membrane"/>
    <property type="evidence" value="ECO:0007669"/>
    <property type="project" value="UniProtKB-SubCell"/>
</dbReference>
<dbReference type="STRING" id="1522189.A0A316W5A4"/>
<evidence type="ECO:0000256" key="9">
    <source>
        <dbReference type="ARBA" id="ARBA00022989"/>
    </source>
</evidence>
<dbReference type="Gene3D" id="6.10.140.2150">
    <property type="match status" value="1"/>
</dbReference>
<dbReference type="PANTHER" id="PTHR42735:SF6">
    <property type="entry name" value="SPHINGOSINE-1-PHOSPHATE LYASE 1"/>
    <property type="match status" value="1"/>
</dbReference>
<dbReference type="GO" id="GO:0008117">
    <property type="term" value="F:sphinganine-1-phosphate aldolase activity"/>
    <property type="evidence" value="ECO:0007669"/>
    <property type="project" value="UniProtKB-EC"/>
</dbReference>
<dbReference type="InterPro" id="IPR015421">
    <property type="entry name" value="PyrdxlP-dep_Trfase_major"/>
</dbReference>
<feature type="compositionally biased region" description="Low complexity" evidence="17">
    <location>
        <begin position="9"/>
        <end position="21"/>
    </location>
</feature>
<dbReference type="Gene3D" id="3.40.640.10">
    <property type="entry name" value="Type I PLP-dependent aspartate aminotransferase-like (Major domain)"/>
    <property type="match status" value="1"/>
</dbReference>
<dbReference type="Proteomes" id="UP000245783">
    <property type="component" value="Unassembled WGS sequence"/>
</dbReference>
<dbReference type="GO" id="GO:0016740">
    <property type="term" value="F:transferase activity"/>
    <property type="evidence" value="ECO:0007669"/>
    <property type="project" value="UniProtKB-KW"/>
</dbReference>
<evidence type="ECO:0000256" key="2">
    <source>
        <dbReference type="ARBA" id="ARBA00004389"/>
    </source>
</evidence>
<dbReference type="InterPro" id="IPR015424">
    <property type="entry name" value="PyrdxlP-dep_Trfase"/>
</dbReference>
<organism evidence="18 19">
    <name type="scientific">Ceraceosorus guamensis</name>
    <dbReference type="NCBI Taxonomy" id="1522189"/>
    <lineage>
        <taxon>Eukaryota</taxon>
        <taxon>Fungi</taxon>
        <taxon>Dikarya</taxon>
        <taxon>Basidiomycota</taxon>
        <taxon>Ustilaginomycotina</taxon>
        <taxon>Exobasidiomycetes</taxon>
        <taxon>Ceraceosorales</taxon>
        <taxon>Ceraceosoraceae</taxon>
        <taxon>Ceraceosorus</taxon>
    </lineage>
</organism>
<evidence type="ECO:0000256" key="5">
    <source>
        <dbReference type="ARBA" id="ARBA00022692"/>
    </source>
</evidence>
<dbReference type="RefSeq" id="XP_025371051.1">
    <property type="nucleotide sequence ID" value="XM_025517406.1"/>
</dbReference>
<dbReference type="OrthoDB" id="10254570at2759"/>
<dbReference type="InterPro" id="IPR050477">
    <property type="entry name" value="GrpII_AminoAcid_Decarb"/>
</dbReference>
<name>A0A316W5A4_9BASI</name>
<dbReference type="GO" id="GO:0019752">
    <property type="term" value="P:carboxylic acid metabolic process"/>
    <property type="evidence" value="ECO:0007669"/>
    <property type="project" value="InterPro"/>
</dbReference>
<evidence type="ECO:0000313" key="18">
    <source>
        <dbReference type="EMBL" id="PWN43891.1"/>
    </source>
</evidence>
<evidence type="ECO:0000256" key="3">
    <source>
        <dbReference type="ARBA" id="ARBA00004760"/>
    </source>
</evidence>
<evidence type="ECO:0000256" key="13">
    <source>
        <dbReference type="ARBA" id="ARBA00038302"/>
    </source>
</evidence>
<accession>A0A316W5A4</accession>